<accession>A0A8S3VCR5</accession>
<sequence length="259" mass="28576">MSLRALTREQSDFAVRFVNCGGVMVRQRVHIATEDRIKVNEIYRVKWNSKEYASAIILGSGDYAAMSALVEKAKQDRRFSLAAESDDPSSPPVERTQPKKKRQTKKHSRFYDPLPVIRPPRRRIATTQQPASAEGSNQTQPAVPLPVPTSSTPVAIRGPNPTAPTPPLVSPFTPARPTHSSSHLGPVMSALAAIGSAVTSIQKNLDTMNRKNDTVLRRLTDLEVMCTRLARQQDQILAGQHRPTIPAADKNQGFGKELW</sequence>
<keyword evidence="3" id="KW-1185">Reference proteome</keyword>
<feature type="compositionally biased region" description="Basic residues" evidence="1">
    <location>
        <begin position="98"/>
        <end position="108"/>
    </location>
</feature>
<proteinExistence type="predicted"/>
<protein>
    <submittedName>
        <fullName evidence="2">Uncharacterized protein</fullName>
    </submittedName>
</protein>
<dbReference type="EMBL" id="CAJPWZ010003283">
    <property type="protein sequence ID" value="CAG2255716.1"/>
    <property type="molecule type" value="Genomic_DNA"/>
</dbReference>
<evidence type="ECO:0000313" key="3">
    <source>
        <dbReference type="Proteomes" id="UP000683360"/>
    </source>
</evidence>
<gene>
    <name evidence="2" type="ORF">MEDL_67138</name>
</gene>
<organism evidence="2 3">
    <name type="scientific">Mytilus edulis</name>
    <name type="common">Blue mussel</name>
    <dbReference type="NCBI Taxonomy" id="6550"/>
    <lineage>
        <taxon>Eukaryota</taxon>
        <taxon>Metazoa</taxon>
        <taxon>Spiralia</taxon>
        <taxon>Lophotrochozoa</taxon>
        <taxon>Mollusca</taxon>
        <taxon>Bivalvia</taxon>
        <taxon>Autobranchia</taxon>
        <taxon>Pteriomorphia</taxon>
        <taxon>Mytilida</taxon>
        <taxon>Mytiloidea</taxon>
        <taxon>Mytilidae</taxon>
        <taxon>Mytilinae</taxon>
        <taxon>Mytilus</taxon>
    </lineage>
</organism>
<comment type="caution">
    <text evidence="2">The sequence shown here is derived from an EMBL/GenBank/DDBJ whole genome shotgun (WGS) entry which is preliminary data.</text>
</comment>
<dbReference type="AlphaFoldDB" id="A0A8S3VCR5"/>
<dbReference type="Proteomes" id="UP000683360">
    <property type="component" value="Unassembled WGS sequence"/>
</dbReference>
<evidence type="ECO:0000256" key="1">
    <source>
        <dbReference type="SAM" id="MobiDB-lite"/>
    </source>
</evidence>
<name>A0A8S3VCR5_MYTED</name>
<feature type="region of interest" description="Disordered" evidence="1">
    <location>
        <begin position="79"/>
        <end position="146"/>
    </location>
</feature>
<dbReference type="OrthoDB" id="6124970at2759"/>
<evidence type="ECO:0000313" key="2">
    <source>
        <dbReference type="EMBL" id="CAG2255716.1"/>
    </source>
</evidence>
<feature type="compositionally biased region" description="Polar residues" evidence="1">
    <location>
        <begin position="125"/>
        <end position="140"/>
    </location>
</feature>
<reference evidence="2" key="1">
    <citation type="submission" date="2021-03" db="EMBL/GenBank/DDBJ databases">
        <authorList>
            <person name="Bekaert M."/>
        </authorList>
    </citation>
    <scope>NUCLEOTIDE SEQUENCE</scope>
</reference>